<dbReference type="PANTHER" id="PTHR11732">
    <property type="entry name" value="ALDO/KETO REDUCTASE"/>
    <property type="match status" value="1"/>
</dbReference>
<evidence type="ECO:0000313" key="8">
    <source>
        <dbReference type="EMBL" id="GAU09307.1"/>
    </source>
</evidence>
<evidence type="ECO:0000256" key="6">
    <source>
        <dbReference type="PIRSR" id="PIRSR000097-3"/>
    </source>
</evidence>
<keyword evidence="9" id="KW-1185">Reference proteome</keyword>
<evidence type="ECO:0000256" key="4">
    <source>
        <dbReference type="PIRSR" id="PIRSR000097-1"/>
    </source>
</evidence>
<reference evidence="9" key="1">
    <citation type="submission" date="2016-06" db="EMBL/GenBank/DDBJ databases">
        <title>Draft genome sequence of Desulfoplanes formicivorans strain Pf12B.</title>
        <authorList>
            <person name="Watanabe M."/>
            <person name="Kojima H."/>
            <person name="Fukui M."/>
        </authorList>
    </citation>
    <scope>NUCLEOTIDE SEQUENCE [LARGE SCALE GENOMIC DNA]</scope>
    <source>
        <strain evidence="9">Pf12B</strain>
    </source>
</reference>
<dbReference type="RefSeq" id="WP_069859559.1">
    <property type="nucleotide sequence ID" value="NZ_BDFE01000017.1"/>
</dbReference>
<sequence length="313" mass="34483">MKTITLTSGDAIPPMGLGTWKSAPGQVAAAVIHAVNLGYRHIDCAHIYGNEVEIGKALARVDVPRKDLWITSKLWNNAHAPQDVLPALEKTLEDLHLEYLDLYLIHWPVHFRPGVVSPSSGGDFLPWDAIPILETWAALEACVHKGLVRNIGVSNFSTTKLQTLLNGASIAPAMNQIEMHPYLQQRKMKAFCHQHGIALTAYAPLGSGDRPAALKHDNEPSLLQHPVILSVGKKHHASAAQVLISWALHRDTVVIPKSVNPGRLKENLEATHLVLDAEDIQAIDDLDAGYRYVDGKFWTVKGSPYTVENLWDM</sequence>
<dbReference type="STRING" id="1592317.DPF_2030"/>
<dbReference type="InterPro" id="IPR044496">
    <property type="entry name" value="AKR3G"/>
</dbReference>
<dbReference type="EMBL" id="BDFE01000017">
    <property type="protein sequence ID" value="GAU09307.1"/>
    <property type="molecule type" value="Genomic_DNA"/>
</dbReference>
<dbReference type="Proteomes" id="UP000095200">
    <property type="component" value="Unassembled WGS sequence"/>
</dbReference>
<proteinExistence type="inferred from homology"/>
<feature type="domain" description="NADP-dependent oxidoreductase" evidence="7">
    <location>
        <begin position="15"/>
        <end position="287"/>
    </location>
</feature>
<dbReference type="GO" id="GO:0008106">
    <property type="term" value="F:alcohol dehydrogenase (NADP+) activity"/>
    <property type="evidence" value="ECO:0007669"/>
    <property type="project" value="InterPro"/>
</dbReference>
<dbReference type="InterPro" id="IPR023210">
    <property type="entry name" value="NADP_OxRdtase_dom"/>
</dbReference>
<organism evidence="8 9">
    <name type="scientific">Desulfoplanes formicivorans</name>
    <dbReference type="NCBI Taxonomy" id="1592317"/>
    <lineage>
        <taxon>Bacteria</taxon>
        <taxon>Pseudomonadati</taxon>
        <taxon>Thermodesulfobacteriota</taxon>
        <taxon>Desulfovibrionia</taxon>
        <taxon>Desulfovibrionales</taxon>
        <taxon>Desulfoplanaceae</taxon>
        <taxon>Desulfoplanes</taxon>
    </lineage>
</organism>
<dbReference type="PROSITE" id="PS00063">
    <property type="entry name" value="ALDOKETO_REDUCTASE_3"/>
    <property type="match status" value="1"/>
</dbReference>
<dbReference type="InterPro" id="IPR036812">
    <property type="entry name" value="NAD(P)_OxRdtase_dom_sf"/>
</dbReference>
<evidence type="ECO:0000259" key="7">
    <source>
        <dbReference type="Pfam" id="PF00248"/>
    </source>
</evidence>
<dbReference type="FunFam" id="3.20.20.100:FF:000006">
    <property type="entry name" value="Aldo-keto reductase family 1 member A1"/>
    <property type="match status" value="1"/>
</dbReference>
<feature type="binding site" evidence="5">
    <location>
        <position position="106"/>
    </location>
    <ligand>
        <name>substrate</name>
    </ligand>
</feature>
<dbReference type="Pfam" id="PF00248">
    <property type="entry name" value="Aldo_ket_red"/>
    <property type="match status" value="1"/>
</dbReference>
<dbReference type="PRINTS" id="PR00069">
    <property type="entry name" value="ALDKETRDTASE"/>
</dbReference>
<dbReference type="Gene3D" id="3.20.20.100">
    <property type="entry name" value="NADP-dependent oxidoreductase domain"/>
    <property type="match status" value="1"/>
</dbReference>
<dbReference type="CDD" id="cd19123">
    <property type="entry name" value="AKR_AKR3G1"/>
    <property type="match status" value="1"/>
</dbReference>
<dbReference type="SUPFAM" id="SSF51430">
    <property type="entry name" value="NAD(P)-linked oxidoreductase"/>
    <property type="match status" value="1"/>
</dbReference>
<dbReference type="InterPro" id="IPR020471">
    <property type="entry name" value="AKR"/>
</dbReference>
<dbReference type="PROSITE" id="PS00798">
    <property type="entry name" value="ALDOKETO_REDUCTASE_1"/>
    <property type="match status" value="1"/>
</dbReference>
<protein>
    <submittedName>
        <fullName evidence="8">Aldehyde oxidoreductase</fullName>
    </submittedName>
</protein>
<feature type="active site" description="Proton donor" evidence="4">
    <location>
        <position position="48"/>
    </location>
</feature>
<keyword evidence="3" id="KW-0560">Oxidoreductase</keyword>
<evidence type="ECO:0000313" key="9">
    <source>
        <dbReference type="Proteomes" id="UP000095200"/>
    </source>
</evidence>
<accession>A0A194AGV2</accession>
<dbReference type="AlphaFoldDB" id="A0A194AGV2"/>
<dbReference type="OrthoDB" id="5328358at2"/>
<comment type="caution">
    <text evidence="8">The sequence shown here is derived from an EMBL/GenBank/DDBJ whole genome shotgun (WGS) entry which is preliminary data.</text>
</comment>
<keyword evidence="2" id="KW-0521">NADP</keyword>
<dbReference type="InterPro" id="IPR018170">
    <property type="entry name" value="Aldo/ket_reductase_CS"/>
</dbReference>
<evidence type="ECO:0000256" key="3">
    <source>
        <dbReference type="ARBA" id="ARBA00023002"/>
    </source>
</evidence>
<evidence type="ECO:0000256" key="5">
    <source>
        <dbReference type="PIRSR" id="PIRSR000097-2"/>
    </source>
</evidence>
<evidence type="ECO:0000256" key="2">
    <source>
        <dbReference type="ARBA" id="ARBA00022857"/>
    </source>
</evidence>
<evidence type="ECO:0000256" key="1">
    <source>
        <dbReference type="ARBA" id="ARBA00007905"/>
    </source>
</evidence>
<feature type="site" description="Lowers pKa of active site Tyr" evidence="6">
    <location>
        <position position="73"/>
    </location>
</feature>
<gene>
    <name evidence="8" type="ORF">DPF_2030</name>
</gene>
<comment type="similarity">
    <text evidence="1">Belongs to the aldo/keto reductase family.</text>
</comment>
<dbReference type="PROSITE" id="PS00062">
    <property type="entry name" value="ALDOKETO_REDUCTASE_2"/>
    <property type="match status" value="1"/>
</dbReference>
<dbReference type="PIRSF" id="PIRSF000097">
    <property type="entry name" value="AKR"/>
    <property type="match status" value="1"/>
</dbReference>
<name>A0A194AGV2_9BACT</name>